<proteinExistence type="predicted"/>
<reference evidence="2 3" key="1">
    <citation type="journal article" date="2018" name="Mol. Biol. Evol.">
        <title>Broad Genomic Sampling Reveals a Smut Pathogenic Ancestry of the Fungal Clade Ustilaginomycotina.</title>
        <authorList>
            <person name="Kijpornyongpan T."/>
            <person name="Mondo S.J."/>
            <person name="Barry K."/>
            <person name="Sandor L."/>
            <person name="Lee J."/>
            <person name="Lipzen A."/>
            <person name="Pangilinan J."/>
            <person name="LaButti K."/>
            <person name="Hainaut M."/>
            <person name="Henrissat B."/>
            <person name="Grigoriev I.V."/>
            <person name="Spatafora J.W."/>
            <person name="Aime M.C."/>
        </authorList>
    </citation>
    <scope>NUCLEOTIDE SEQUENCE [LARGE SCALE GENOMIC DNA]</scope>
    <source>
        <strain evidence="2 3">MCA 4186</strain>
    </source>
</reference>
<dbReference type="GeneID" id="37267219"/>
<feature type="region of interest" description="Disordered" evidence="1">
    <location>
        <begin position="69"/>
        <end position="95"/>
    </location>
</feature>
<name>A0A316ZCL6_9BASI</name>
<dbReference type="RefSeq" id="XP_025598951.1">
    <property type="nucleotide sequence ID" value="XM_025739673.1"/>
</dbReference>
<dbReference type="Proteomes" id="UP000245946">
    <property type="component" value="Unassembled WGS sequence"/>
</dbReference>
<evidence type="ECO:0000313" key="2">
    <source>
        <dbReference type="EMBL" id="PWN98672.1"/>
    </source>
</evidence>
<sequence>MHFNLLNTARTTACSYDFGLDLRLCGTRYRTSSSSQNQARAAPRRFHRSQPPPQRRRLLTRQLQRTLVNGRPLEPNTSPRCSTSSRPTTACSHRSRTCDGAPAELGWAALVCLTVESSVVVRGERPRSTERSLLVATATAHLAHATAAPS</sequence>
<feature type="region of interest" description="Disordered" evidence="1">
    <location>
        <begin position="33"/>
        <end position="56"/>
    </location>
</feature>
<keyword evidence="3" id="KW-1185">Reference proteome</keyword>
<feature type="compositionally biased region" description="Basic residues" evidence="1">
    <location>
        <begin position="42"/>
        <end position="56"/>
    </location>
</feature>
<dbReference type="AlphaFoldDB" id="A0A316ZCL6"/>
<gene>
    <name evidence="2" type="ORF">FA09DRAFT_247653</name>
</gene>
<accession>A0A316ZCL6</accession>
<organism evidence="2 3">
    <name type="scientific">Tilletiopsis washingtonensis</name>
    <dbReference type="NCBI Taxonomy" id="58919"/>
    <lineage>
        <taxon>Eukaryota</taxon>
        <taxon>Fungi</taxon>
        <taxon>Dikarya</taxon>
        <taxon>Basidiomycota</taxon>
        <taxon>Ustilaginomycotina</taxon>
        <taxon>Exobasidiomycetes</taxon>
        <taxon>Entylomatales</taxon>
        <taxon>Entylomatales incertae sedis</taxon>
        <taxon>Tilletiopsis</taxon>
    </lineage>
</organism>
<evidence type="ECO:0000313" key="3">
    <source>
        <dbReference type="Proteomes" id="UP000245946"/>
    </source>
</evidence>
<feature type="compositionally biased region" description="Low complexity" evidence="1">
    <location>
        <begin position="77"/>
        <end position="92"/>
    </location>
</feature>
<evidence type="ECO:0000256" key="1">
    <source>
        <dbReference type="SAM" id="MobiDB-lite"/>
    </source>
</evidence>
<dbReference type="EMBL" id="KZ819290">
    <property type="protein sequence ID" value="PWN98672.1"/>
    <property type="molecule type" value="Genomic_DNA"/>
</dbReference>
<protein>
    <submittedName>
        <fullName evidence="2">Uncharacterized protein</fullName>
    </submittedName>
</protein>